<feature type="domain" description="Cathepsin propeptide inhibitor" evidence="5">
    <location>
        <begin position="60"/>
        <end position="116"/>
    </location>
</feature>
<keyword evidence="2" id="KW-1015">Disulfide bond</keyword>
<dbReference type="InterPro" id="IPR039417">
    <property type="entry name" value="Peptidase_C1A_papain-like"/>
</dbReference>
<reference evidence="6" key="1">
    <citation type="submission" date="2024-02" db="EMBL/GenBank/DDBJ databases">
        <authorList>
            <consortium name="ELIXIR-Norway"/>
            <consortium name="Elixir Norway"/>
        </authorList>
    </citation>
    <scope>NUCLEOTIDE SEQUENCE</scope>
</reference>
<feature type="chain" id="PRO_5046459702" evidence="3">
    <location>
        <begin position="24"/>
        <end position="377"/>
    </location>
</feature>
<dbReference type="InterPro" id="IPR025660">
    <property type="entry name" value="Pept_his_AS"/>
</dbReference>
<dbReference type="PROSITE" id="PS00640">
    <property type="entry name" value="THIOL_PROTEASE_ASN"/>
    <property type="match status" value="1"/>
</dbReference>
<dbReference type="SMART" id="SM00645">
    <property type="entry name" value="Pept_C1"/>
    <property type="match status" value="1"/>
</dbReference>
<proteinExistence type="inferred from homology"/>
<dbReference type="InterPro" id="IPR013201">
    <property type="entry name" value="Prot_inhib_I29"/>
</dbReference>
<dbReference type="Pfam" id="PF08246">
    <property type="entry name" value="Inhibitor_I29"/>
    <property type="match status" value="1"/>
</dbReference>
<evidence type="ECO:0000256" key="2">
    <source>
        <dbReference type="ARBA" id="ARBA00023157"/>
    </source>
</evidence>
<dbReference type="InterPro" id="IPR000169">
    <property type="entry name" value="Pept_cys_AS"/>
</dbReference>
<protein>
    <submittedName>
        <fullName evidence="6">Uncharacterized protein</fullName>
    </submittedName>
</protein>
<evidence type="ECO:0000313" key="7">
    <source>
        <dbReference type="Proteomes" id="UP001497512"/>
    </source>
</evidence>
<dbReference type="Pfam" id="PF00112">
    <property type="entry name" value="Peptidase_C1"/>
    <property type="match status" value="1"/>
</dbReference>
<dbReference type="PRINTS" id="PR00705">
    <property type="entry name" value="PAPAIN"/>
</dbReference>
<dbReference type="InterPro" id="IPR038765">
    <property type="entry name" value="Papain-like_cys_pep_sf"/>
</dbReference>
<feature type="domain" description="Peptidase C1A papain C-terminal" evidence="4">
    <location>
        <begin position="143"/>
        <end position="368"/>
    </location>
</feature>
<gene>
    <name evidence="6" type="ORF">CSSPTR1EN2_LOCUS3590</name>
</gene>
<dbReference type="CDD" id="cd02248">
    <property type="entry name" value="Peptidase_C1A"/>
    <property type="match status" value="1"/>
</dbReference>
<dbReference type="PANTHER" id="PTHR12411">
    <property type="entry name" value="CYSTEINE PROTEASE FAMILY C1-RELATED"/>
    <property type="match status" value="1"/>
</dbReference>
<dbReference type="InterPro" id="IPR025661">
    <property type="entry name" value="Pept_asp_AS"/>
</dbReference>
<name>A0ABP0THD0_9BRYO</name>
<dbReference type="Gene3D" id="3.90.70.10">
    <property type="entry name" value="Cysteine proteinases"/>
    <property type="match status" value="1"/>
</dbReference>
<dbReference type="PROSITE" id="PS00639">
    <property type="entry name" value="THIOL_PROTEASE_HIS"/>
    <property type="match status" value="1"/>
</dbReference>
<organism evidence="6 7">
    <name type="scientific">Sphagnum troendelagicum</name>
    <dbReference type="NCBI Taxonomy" id="128251"/>
    <lineage>
        <taxon>Eukaryota</taxon>
        <taxon>Viridiplantae</taxon>
        <taxon>Streptophyta</taxon>
        <taxon>Embryophyta</taxon>
        <taxon>Bryophyta</taxon>
        <taxon>Sphagnophytina</taxon>
        <taxon>Sphagnopsida</taxon>
        <taxon>Sphagnales</taxon>
        <taxon>Sphagnaceae</taxon>
        <taxon>Sphagnum</taxon>
    </lineage>
</organism>
<dbReference type="InterPro" id="IPR000668">
    <property type="entry name" value="Peptidase_C1A_C"/>
</dbReference>
<accession>A0ABP0THD0</accession>
<dbReference type="InterPro" id="IPR013128">
    <property type="entry name" value="Peptidase_C1A"/>
</dbReference>
<dbReference type="SMART" id="SM00848">
    <property type="entry name" value="Inhibitor_I29"/>
    <property type="match status" value="1"/>
</dbReference>
<evidence type="ECO:0000259" key="4">
    <source>
        <dbReference type="SMART" id="SM00645"/>
    </source>
</evidence>
<feature type="signal peptide" evidence="3">
    <location>
        <begin position="1"/>
        <end position="23"/>
    </location>
</feature>
<evidence type="ECO:0000256" key="3">
    <source>
        <dbReference type="SAM" id="SignalP"/>
    </source>
</evidence>
<keyword evidence="7" id="KW-1185">Reference proteome</keyword>
<dbReference type="EMBL" id="OZ019903">
    <property type="protein sequence ID" value="CAK9196671.1"/>
    <property type="molecule type" value="Genomic_DNA"/>
</dbReference>
<dbReference type="SUPFAM" id="SSF54001">
    <property type="entry name" value="Cysteine proteinases"/>
    <property type="match status" value="1"/>
</dbReference>
<evidence type="ECO:0000259" key="5">
    <source>
        <dbReference type="SMART" id="SM00848"/>
    </source>
</evidence>
<sequence>MASLVQALLLILCVLVVASRAFAAFSGEEGIAQVTDRDNRRAGTDFMIAEAALKGAEAKFRGFVREYGKVYATDEERQHRFKAFRHNLMKAVEHQALDPTAVHGVTEFSDLTEEEFAAQFLGLKVPEAIKNAPSGPDLPTGDLPEEFDWRNLGAVTPVKNQGACGSCWAFSTTGAVEGAHFLATGKLVSLSEQQLVDCDHQCDPEEKDACDAGCGGGLMTNAYNYVMEAGGLESESDYPYKGSNGKCKYDSNKIAAKVTNFTNIPIDEDQMAAYLVHQGPLAVGINAAYMQTYIAGVSCPIVCNKHNLDHGVLLVGYGKHGFAPLRLSYKPYWIIKNSWGPMWGDHGYYKICRGHGECGLNTMVSAVAAVGVATDTA</sequence>
<evidence type="ECO:0000313" key="6">
    <source>
        <dbReference type="EMBL" id="CAK9196671.1"/>
    </source>
</evidence>
<evidence type="ECO:0000256" key="1">
    <source>
        <dbReference type="ARBA" id="ARBA00008455"/>
    </source>
</evidence>
<dbReference type="Proteomes" id="UP001497512">
    <property type="component" value="Chromosome 11"/>
</dbReference>
<keyword evidence="3" id="KW-0732">Signal</keyword>
<comment type="similarity">
    <text evidence="1">Belongs to the peptidase C1 family.</text>
</comment>
<dbReference type="PROSITE" id="PS00139">
    <property type="entry name" value="THIOL_PROTEASE_CYS"/>
    <property type="match status" value="1"/>
</dbReference>